<dbReference type="CDD" id="cd01992">
    <property type="entry name" value="TilS_N"/>
    <property type="match status" value="1"/>
</dbReference>
<reference evidence="8 9" key="1">
    <citation type="journal article" date="2024" name="Nat. Commun.">
        <title>Phylogenomics reveals the evolutionary origins of lichenization in chlorophyte algae.</title>
        <authorList>
            <person name="Puginier C."/>
            <person name="Libourel C."/>
            <person name="Otte J."/>
            <person name="Skaloud P."/>
            <person name="Haon M."/>
            <person name="Grisel S."/>
            <person name="Petersen M."/>
            <person name="Berrin J.G."/>
            <person name="Delaux P.M."/>
            <person name="Dal Grande F."/>
            <person name="Keller J."/>
        </authorList>
    </citation>
    <scope>NUCLEOTIDE SEQUENCE [LARGE SCALE GENOMIC DNA]</scope>
    <source>
        <strain evidence="8 9">SAG 2523</strain>
    </source>
</reference>
<gene>
    <name evidence="8" type="ORF">WJX84_005914</name>
</gene>
<feature type="domain" description="tRNA(Ile)-lysidine/2-thiocytidine synthase N-terminal" evidence="7">
    <location>
        <begin position="127"/>
        <end position="293"/>
    </location>
</feature>
<comment type="caution">
    <text evidence="8">The sequence shown here is derived from an EMBL/GenBank/DDBJ whole genome shotgun (WGS) entry which is preliminary data.</text>
</comment>
<dbReference type="GO" id="GO:0005524">
    <property type="term" value="F:ATP binding"/>
    <property type="evidence" value="ECO:0007669"/>
    <property type="project" value="UniProtKB-KW"/>
</dbReference>
<evidence type="ECO:0000256" key="3">
    <source>
        <dbReference type="ARBA" id="ARBA00022694"/>
    </source>
</evidence>
<evidence type="ECO:0000256" key="5">
    <source>
        <dbReference type="ARBA" id="ARBA00022840"/>
    </source>
</evidence>
<dbReference type="InterPro" id="IPR014729">
    <property type="entry name" value="Rossmann-like_a/b/a_fold"/>
</dbReference>
<accession>A0AAW1SNJ2</accession>
<dbReference type="EMBL" id="JALJOV010001370">
    <property type="protein sequence ID" value="KAK9849002.1"/>
    <property type="molecule type" value="Genomic_DNA"/>
</dbReference>
<dbReference type="InterPro" id="IPR012795">
    <property type="entry name" value="tRNA_Ile_lys_synt_N"/>
</dbReference>
<keyword evidence="9" id="KW-1185">Reference proteome</keyword>
<evidence type="ECO:0000259" key="7">
    <source>
        <dbReference type="Pfam" id="PF01171"/>
    </source>
</evidence>
<evidence type="ECO:0000313" key="9">
    <source>
        <dbReference type="Proteomes" id="UP001485043"/>
    </source>
</evidence>
<evidence type="ECO:0000256" key="2">
    <source>
        <dbReference type="ARBA" id="ARBA00022598"/>
    </source>
</evidence>
<evidence type="ECO:0000256" key="1">
    <source>
        <dbReference type="ARBA" id="ARBA00013267"/>
    </source>
</evidence>
<dbReference type="SUPFAM" id="SSF52402">
    <property type="entry name" value="Adenine nucleotide alpha hydrolases-like"/>
    <property type="match status" value="1"/>
</dbReference>
<keyword evidence="4" id="KW-0547">Nucleotide-binding</keyword>
<dbReference type="PANTHER" id="PTHR43033">
    <property type="entry name" value="TRNA(ILE)-LYSIDINE SYNTHASE-RELATED"/>
    <property type="match status" value="1"/>
</dbReference>
<dbReference type="GO" id="GO:0008033">
    <property type="term" value="P:tRNA processing"/>
    <property type="evidence" value="ECO:0007669"/>
    <property type="project" value="UniProtKB-KW"/>
</dbReference>
<dbReference type="InterPro" id="IPR011063">
    <property type="entry name" value="TilS/TtcA_N"/>
</dbReference>
<organism evidence="8 9">
    <name type="scientific">Apatococcus fuscideae</name>
    <dbReference type="NCBI Taxonomy" id="2026836"/>
    <lineage>
        <taxon>Eukaryota</taxon>
        <taxon>Viridiplantae</taxon>
        <taxon>Chlorophyta</taxon>
        <taxon>core chlorophytes</taxon>
        <taxon>Trebouxiophyceae</taxon>
        <taxon>Chlorellales</taxon>
        <taxon>Chlorellaceae</taxon>
        <taxon>Apatococcus</taxon>
    </lineage>
</organism>
<dbReference type="Proteomes" id="UP001485043">
    <property type="component" value="Unassembled WGS sequence"/>
</dbReference>
<dbReference type="NCBIfam" id="TIGR02432">
    <property type="entry name" value="lysidine_TilS_N"/>
    <property type="match status" value="1"/>
</dbReference>
<keyword evidence="5" id="KW-0067">ATP-binding</keyword>
<dbReference type="PANTHER" id="PTHR43033:SF5">
    <property type="entry name" value="TRNA(ILE)-LYSIDINE SYNTHETASE"/>
    <property type="match status" value="1"/>
</dbReference>
<protein>
    <recommendedName>
        <fullName evidence="1">tRNA(Ile)-lysidine synthetase</fullName>
        <ecNumber evidence="1">6.3.4.19</ecNumber>
    </recommendedName>
</protein>
<sequence length="470" mass="51500">MSGNASSLVNIFANKMQALQVSRTQRVTVALSGGPDSLALALLAAWWGNTTGRPPSEDVKIALEQTAFASHHINMRHEEQEQFPNNLVNNVRSFMRPGGRVQLGRAKDSDRPTPLRKGITQEMMNDPQRRPVEITALIVDHALRDESSQEAEKAKELANALGLQPMVMRVDWRRKHPKQGQMLEAARNARYELMLDACRKLGAKTLLTAHHAGDQVENFLIRLSRASGVDGLATIPEMATMTTAHGNYKVRVLRPLLGIHKEQLLELCQANEVQWVEDPTNKNLSFTRNFIRDLLEQHGSYEQMQEASLGRLDLEFETSGPRAKQPEIFGAQEGGVPTVLDDVLRLQGSCTDARNEFGERAAAVLREAVVSGRGNIAHLPVLQINGCLVDVAPIAATDPGTAQRAIGAILQAIAGRPYPPNLRSTRGLWNIIKSGNMRGSFQGGGCHAREVPIPGAARTTLMWVAPISSS</sequence>
<dbReference type="AlphaFoldDB" id="A0AAW1SNJ2"/>
<dbReference type="Gene3D" id="3.40.50.620">
    <property type="entry name" value="HUPs"/>
    <property type="match status" value="1"/>
</dbReference>
<evidence type="ECO:0000256" key="4">
    <source>
        <dbReference type="ARBA" id="ARBA00022741"/>
    </source>
</evidence>
<name>A0AAW1SNJ2_9CHLO</name>
<keyword evidence="2" id="KW-0436">Ligase</keyword>
<dbReference type="EC" id="6.3.4.19" evidence="1"/>
<dbReference type="GO" id="GO:0032267">
    <property type="term" value="F:tRNA(Ile)-lysidine synthase activity"/>
    <property type="evidence" value="ECO:0007669"/>
    <property type="project" value="UniProtKB-EC"/>
</dbReference>
<dbReference type="Pfam" id="PF01171">
    <property type="entry name" value="ATP_bind_3"/>
    <property type="match status" value="1"/>
</dbReference>
<proteinExistence type="inferred from homology"/>
<keyword evidence="3" id="KW-0819">tRNA processing</keyword>
<evidence type="ECO:0000313" key="8">
    <source>
        <dbReference type="EMBL" id="KAK9849002.1"/>
    </source>
</evidence>
<dbReference type="HAMAP" id="MF_01161">
    <property type="entry name" value="tRNA_Ile_lys_synt"/>
    <property type="match status" value="1"/>
</dbReference>
<evidence type="ECO:0000256" key="6">
    <source>
        <dbReference type="ARBA" id="ARBA00048539"/>
    </source>
</evidence>
<dbReference type="InterPro" id="IPR012094">
    <property type="entry name" value="tRNA_Ile_lys_synt"/>
</dbReference>
<comment type="catalytic activity">
    <reaction evidence="6">
        <text>cytidine(34) in tRNA(Ile2) + L-lysine + ATP = lysidine(34) in tRNA(Ile2) + AMP + diphosphate + H(+)</text>
        <dbReference type="Rhea" id="RHEA:43744"/>
        <dbReference type="Rhea" id="RHEA-COMP:10625"/>
        <dbReference type="Rhea" id="RHEA-COMP:10670"/>
        <dbReference type="ChEBI" id="CHEBI:15378"/>
        <dbReference type="ChEBI" id="CHEBI:30616"/>
        <dbReference type="ChEBI" id="CHEBI:32551"/>
        <dbReference type="ChEBI" id="CHEBI:33019"/>
        <dbReference type="ChEBI" id="CHEBI:82748"/>
        <dbReference type="ChEBI" id="CHEBI:83665"/>
        <dbReference type="ChEBI" id="CHEBI:456215"/>
        <dbReference type="EC" id="6.3.4.19"/>
    </reaction>
</comment>